<feature type="transmembrane region" description="Helical" evidence="5">
    <location>
        <begin position="220"/>
        <end position="243"/>
    </location>
</feature>
<dbReference type="GO" id="GO:0016020">
    <property type="term" value="C:membrane"/>
    <property type="evidence" value="ECO:0007669"/>
    <property type="project" value="UniProtKB-SubCell"/>
</dbReference>
<evidence type="ECO:0000259" key="6">
    <source>
        <dbReference type="PROSITE" id="PS50801"/>
    </source>
</evidence>
<dbReference type="InterPro" id="IPR002645">
    <property type="entry name" value="STAS_dom"/>
</dbReference>
<evidence type="ECO:0000313" key="7">
    <source>
        <dbReference type="EMBL" id="SCF37368.1"/>
    </source>
</evidence>
<dbReference type="PANTHER" id="PTHR43310">
    <property type="entry name" value="SULFATE TRANSPORTER YBAR-RELATED"/>
    <property type="match status" value="1"/>
</dbReference>
<dbReference type="InterPro" id="IPR036513">
    <property type="entry name" value="STAS_dom_sf"/>
</dbReference>
<feature type="transmembrane region" description="Helical" evidence="5">
    <location>
        <begin position="55"/>
        <end position="71"/>
    </location>
</feature>
<dbReference type="PROSITE" id="PS50801">
    <property type="entry name" value="STAS"/>
    <property type="match status" value="1"/>
</dbReference>
<evidence type="ECO:0000313" key="8">
    <source>
        <dbReference type="Proteomes" id="UP000198253"/>
    </source>
</evidence>
<feature type="transmembrane region" description="Helical" evidence="5">
    <location>
        <begin position="365"/>
        <end position="394"/>
    </location>
</feature>
<dbReference type="AlphaFoldDB" id="A0A1C4ZWM4"/>
<proteinExistence type="predicted"/>
<feature type="transmembrane region" description="Helical" evidence="5">
    <location>
        <begin position="100"/>
        <end position="118"/>
    </location>
</feature>
<organism evidence="7 8">
    <name type="scientific">Micromonospora echinospora</name>
    <name type="common">Micromonospora purpurea</name>
    <dbReference type="NCBI Taxonomy" id="1877"/>
    <lineage>
        <taxon>Bacteria</taxon>
        <taxon>Bacillati</taxon>
        <taxon>Actinomycetota</taxon>
        <taxon>Actinomycetes</taxon>
        <taxon>Micromonosporales</taxon>
        <taxon>Micromonosporaceae</taxon>
        <taxon>Micromonospora</taxon>
    </lineage>
</organism>
<evidence type="ECO:0000256" key="4">
    <source>
        <dbReference type="ARBA" id="ARBA00023136"/>
    </source>
</evidence>
<dbReference type="Pfam" id="PF01740">
    <property type="entry name" value="STAS"/>
    <property type="match status" value="1"/>
</dbReference>
<dbReference type="FunCoup" id="A0A1C4ZWM4">
    <property type="interactions" value="6"/>
</dbReference>
<protein>
    <submittedName>
        <fullName evidence="7">Sulfate permease, SulP family</fullName>
    </submittedName>
</protein>
<dbReference type="InParanoid" id="A0A1C4ZWM4"/>
<feature type="transmembrane region" description="Helical" evidence="5">
    <location>
        <begin position="179"/>
        <end position="200"/>
    </location>
</feature>
<sequence>MSSLLSAARRSRLSRPSWLSSPKVFRTEVLAGLVVALALIPEAISFSILAGVDPRVGLFASFTMAVTIAICGGRPAMISAATGAIALVVAPLAKEHGLDHLVAAVILGGLFQIVLAALGVAKLMRFVPRSVMVGFVNALAILIFAAQIPHLLGVPWLVYPLVAAALAVMVGLPRLTRAVPAPLVAIVLLTVATVAVGLTVPTVGDEGALPDSLPTLGLPQIPWTLDTLVLIAPYALGIALVGLMESLMTAKLVDDITDTPSDKTRESWGQGVANVVTGFFGGMGGCAMIGQTMINVKASGARTRLSTFLAGVFLLVLVVALGDVVALIPMAALVAVMVVVAVSTFDWHSVAPATLRRMPYGETTVMVATVVTTLVTHNLAIGVLVGVLTAMVVFARRVAHLVQVTSVLDPEGGTRIYSVHGELFFASSNDLVQQFDYTGDPEHVIVDMTHAHVWDASSVAALDAVTTRYAARGKTVEIIGLNPSSARIHDALAGQLGVGH</sequence>
<keyword evidence="4 5" id="KW-0472">Membrane</keyword>
<evidence type="ECO:0000256" key="3">
    <source>
        <dbReference type="ARBA" id="ARBA00022989"/>
    </source>
</evidence>
<dbReference type="RefSeq" id="WP_088984513.1">
    <property type="nucleotide sequence ID" value="NZ_LT607413.1"/>
</dbReference>
<name>A0A1C4ZWM4_MICEC</name>
<keyword evidence="3 5" id="KW-1133">Transmembrane helix</keyword>
<dbReference type="Pfam" id="PF00916">
    <property type="entry name" value="Sulfate_transp"/>
    <property type="match status" value="2"/>
</dbReference>
<dbReference type="InterPro" id="IPR052706">
    <property type="entry name" value="Membrane-Transporter-like"/>
</dbReference>
<dbReference type="Gene3D" id="3.30.750.24">
    <property type="entry name" value="STAS domain"/>
    <property type="match status" value="1"/>
</dbReference>
<dbReference type="EMBL" id="LT607413">
    <property type="protein sequence ID" value="SCF37368.1"/>
    <property type="molecule type" value="Genomic_DNA"/>
</dbReference>
<evidence type="ECO:0000256" key="5">
    <source>
        <dbReference type="SAM" id="Phobius"/>
    </source>
</evidence>
<comment type="subcellular location">
    <subcellularLocation>
        <location evidence="1">Membrane</location>
        <topology evidence="1">Multi-pass membrane protein</topology>
    </subcellularLocation>
</comment>
<keyword evidence="8" id="KW-1185">Reference proteome</keyword>
<dbReference type="InterPro" id="IPR011547">
    <property type="entry name" value="SLC26A/SulP_dom"/>
</dbReference>
<dbReference type="PANTHER" id="PTHR43310:SF1">
    <property type="entry name" value="SULFATE TRANSPORTER YBAR-RELATED"/>
    <property type="match status" value="1"/>
</dbReference>
<evidence type="ECO:0000256" key="2">
    <source>
        <dbReference type="ARBA" id="ARBA00022692"/>
    </source>
</evidence>
<gene>
    <name evidence="7" type="ORF">GA0070618_5900</name>
</gene>
<feature type="transmembrane region" description="Helical" evidence="5">
    <location>
        <begin position="130"/>
        <end position="148"/>
    </location>
</feature>
<feature type="transmembrane region" description="Helical" evidence="5">
    <location>
        <begin position="154"/>
        <end position="172"/>
    </location>
</feature>
<dbReference type="SUPFAM" id="SSF52091">
    <property type="entry name" value="SpoIIaa-like"/>
    <property type="match status" value="1"/>
</dbReference>
<evidence type="ECO:0000256" key="1">
    <source>
        <dbReference type="ARBA" id="ARBA00004141"/>
    </source>
</evidence>
<keyword evidence="2 5" id="KW-0812">Transmembrane</keyword>
<feature type="transmembrane region" description="Helical" evidence="5">
    <location>
        <begin position="312"/>
        <end position="345"/>
    </location>
</feature>
<feature type="domain" description="STAS" evidence="6">
    <location>
        <begin position="404"/>
        <end position="492"/>
    </location>
</feature>
<dbReference type="Proteomes" id="UP000198253">
    <property type="component" value="Chromosome I"/>
</dbReference>
<reference evidence="8" key="1">
    <citation type="submission" date="2016-06" db="EMBL/GenBank/DDBJ databases">
        <authorList>
            <person name="Varghese N."/>
            <person name="Submissions Spin"/>
        </authorList>
    </citation>
    <scope>NUCLEOTIDE SEQUENCE [LARGE SCALE GENOMIC DNA]</scope>
    <source>
        <strain evidence="8">DSM 43816</strain>
    </source>
</reference>
<accession>A0A1C4ZWM4</accession>
<dbReference type="OrthoDB" id="9771198at2"/>
<dbReference type="CDD" id="cd07042">
    <property type="entry name" value="STAS_SulP_like_sulfate_transporter"/>
    <property type="match status" value="1"/>
</dbReference>